<evidence type="ECO:0000259" key="3">
    <source>
        <dbReference type="Pfam" id="PF04967"/>
    </source>
</evidence>
<keyword evidence="1" id="KW-0805">Transcription regulation</keyword>
<keyword evidence="5" id="KW-1185">Reference proteome</keyword>
<reference evidence="5" key="1">
    <citation type="submission" date="2016-10" db="EMBL/GenBank/DDBJ databases">
        <authorList>
            <person name="Varghese N."/>
            <person name="Submissions S."/>
        </authorList>
    </citation>
    <scope>NUCLEOTIDE SEQUENCE [LARGE SCALE GENOMIC DNA]</scope>
    <source>
        <strain evidence="5">B4,CECT 8067,JCM 17497</strain>
    </source>
</reference>
<dbReference type="OrthoDB" id="27447at2157"/>
<dbReference type="RefSeq" id="WP_090309906.1">
    <property type="nucleotide sequence ID" value="NZ_FNFE01000005.1"/>
</dbReference>
<sequence>MKKRIDLTLWHEACWMLSVTREYPSATLVITDMCSDGTDILATLVVTGEDGLDLEAVAETIAAYPDVRATDLLEAGARHRRIHARFDATSSVYDTIVRSSLTPIGEIRIADDTEHWTLLADGEAIGSAIADLETVADVDIRRVVDYEPDASTNYTLIDEIRDELSGRQTEYLLSALEEGYYGWPRDVAAKDLAEKHDVSGPTALEHLRKGEAVVLERVLNSVKEQQRSDPSFRKSA</sequence>
<dbReference type="AlphaFoldDB" id="A0A1G9D9A6"/>
<organism evidence="4 5">
    <name type="scientific">Natronorubrum texcoconense</name>
    <dbReference type="NCBI Taxonomy" id="1095776"/>
    <lineage>
        <taxon>Archaea</taxon>
        <taxon>Methanobacteriati</taxon>
        <taxon>Methanobacteriota</taxon>
        <taxon>Stenosarchaea group</taxon>
        <taxon>Halobacteria</taxon>
        <taxon>Halobacteriales</taxon>
        <taxon>Natrialbaceae</taxon>
        <taxon>Natronorubrum</taxon>
    </lineage>
</organism>
<name>A0A1G9D9A6_9EURY</name>
<dbReference type="EMBL" id="FNFE01000005">
    <property type="protein sequence ID" value="SDK60486.1"/>
    <property type="molecule type" value="Genomic_DNA"/>
</dbReference>
<evidence type="ECO:0000313" key="5">
    <source>
        <dbReference type="Proteomes" id="UP000198882"/>
    </source>
</evidence>
<evidence type="ECO:0000313" key="4">
    <source>
        <dbReference type="EMBL" id="SDK60486.1"/>
    </source>
</evidence>
<dbReference type="PANTHER" id="PTHR34236">
    <property type="entry name" value="DIMETHYL SULFOXIDE REDUCTASE TRANSCRIPTIONAL ACTIVATOR"/>
    <property type="match status" value="1"/>
</dbReference>
<protein>
    <submittedName>
        <fullName evidence="4">Predicted DNA binding protein, contains HTH domain</fullName>
    </submittedName>
</protein>
<evidence type="ECO:0000256" key="1">
    <source>
        <dbReference type="ARBA" id="ARBA00023015"/>
    </source>
</evidence>
<evidence type="ECO:0000256" key="2">
    <source>
        <dbReference type="ARBA" id="ARBA00023163"/>
    </source>
</evidence>
<proteinExistence type="predicted"/>
<accession>A0A1G9D9A6</accession>
<dbReference type="InterPro" id="IPR007050">
    <property type="entry name" value="HTH_bacterioopsin"/>
</dbReference>
<dbReference type="Pfam" id="PF04967">
    <property type="entry name" value="HTH_10"/>
    <property type="match status" value="1"/>
</dbReference>
<feature type="domain" description="HTH bat-type" evidence="3">
    <location>
        <begin position="164"/>
        <end position="212"/>
    </location>
</feature>
<gene>
    <name evidence="4" type="ORF">SAMN04515672_3481</name>
</gene>
<dbReference type="PANTHER" id="PTHR34236:SF1">
    <property type="entry name" value="DIMETHYL SULFOXIDE REDUCTASE TRANSCRIPTIONAL ACTIVATOR"/>
    <property type="match status" value="1"/>
</dbReference>
<keyword evidence="2" id="KW-0804">Transcription</keyword>
<dbReference type="Proteomes" id="UP000198882">
    <property type="component" value="Unassembled WGS sequence"/>
</dbReference>